<gene>
    <name evidence="1" type="ORF">GE061_011046</name>
</gene>
<keyword evidence="2" id="KW-1185">Reference proteome</keyword>
<evidence type="ECO:0000313" key="2">
    <source>
        <dbReference type="Proteomes" id="UP000466442"/>
    </source>
</evidence>
<dbReference type="Proteomes" id="UP000466442">
    <property type="component" value="Unassembled WGS sequence"/>
</dbReference>
<protein>
    <submittedName>
        <fullName evidence="1">Uncharacterized protein</fullName>
    </submittedName>
</protein>
<sequence length="78" mass="8843">MCNTNLCNSGSYEKQEPGATICVSNKVLECKEFMHVWNFHLVPNSSSPHDDVHESHEMFFLSPAIYQNAAISLERLNT</sequence>
<accession>A0A8S9XWP4</accession>
<comment type="caution">
    <text evidence="1">The sequence shown here is derived from an EMBL/GenBank/DDBJ whole genome shotgun (WGS) entry which is preliminary data.</text>
</comment>
<evidence type="ECO:0000313" key="1">
    <source>
        <dbReference type="EMBL" id="KAF6213327.1"/>
    </source>
</evidence>
<reference evidence="1" key="1">
    <citation type="journal article" date="2021" name="Mol. Ecol. Resour.">
        <title>Apolygus lucorum genome provides insights into omnivorousness and mesophyll feeding.</title>
        <authorList>
            <person name="Liu Y."/>
            <person name="Liu H."/>
            <person name="Wang H."/>
            <person name="Huang T."/>
            <person name="Liu B."/>
            <person name="Yang B."/>
            <person name="Yin L."/>
            <person name="Li B."/>
            <person name="Zhang Y."/>
            <person name="Zhang S."/>
            <person name="Jiang F."/>
            <person name="Zhang X."/>
            <person name="Ren Y."/>
            <person name="Wang B."/>
            <person name="Wang S."/>
            <person name="Lu Y."/>
            <person name="Wu K."/>
            <person name="Fan W."/>
            <person name="Wang G."/>
        </authorList>
    </citation>
    <scope>NUCLEOTIDE SEQUENCE</scope>
    <source>
        <strain evidence="1">12Hb</strain>
    </source>
</reference>
<dbReference type="EMBL" id="WIXP02000003">
    <property type="protein sequence ID" value="KAF6213327.1"/>
    <property type="molecule type" value="Genomic_DNA"/>
</dbReference>
<organism evidence="1 2">
    <name type="scientific">Apolygus lucorum</name>
    <name type="common">Small green plant bug</name>
    <name type="synonym">Lygocoris lucorum</name>
    <dbReference type="NCBI Taxonomy" id="248454"/>
    <lineage>
        <taxon>Eukaryota</taxon>
        <taxon>Metazoa</taxon>
        <taxon>Ecdysozoa</taxon>
        <taxon>Arthropoda</taxon>
        <taxon>Hexapoda</taxon>
        <taxon>Insecta</taxon>
        <taxon>Pterygota</taxon>
        <taxon>Neoptera</taxon>
        <taxon>Paraneoptera</taxon>
        <taxon>Hemiptera</taxon>
        <taxon>Heteroptera</taxon>
        <taxon>Panheteroptera</taxon>
        <taxon>Cimicomorpha</taxon>
        <taxon>Miridae</taxon>
        <taxon>Mirini</taxon>
        <taxon>Apolygus</taxon>
    </lineage>
</organism>
<name>A0A8S9XWP4_APOLU</name>
<proteinExistence type="predicted"/>
<dbReference type="AlphaFoldDB" id="A0A8S9XWP4"/>